<feature type="non-terminal residue" evidence="2">
    <location>
        <position position="1"/>
    </location>
</feature>
<feature type="non-terminal residue" evidence="2">
    <location>
        <position position="44"/>
    </location>
</feature>
<protein>
    <recommendedName>
        <fullName evidence="1">YrdC-like domain-containing protein</fullName>
    </recommendedName>
</protein>
<dbReference type="SUPFAM" id="SSF55821">
    <property type="entry name" value="YrdC/RibB"/>
    <property type="match status" value="1"/>
</dbReference>
<sequence>YIVAVKGLGGFHLACDAANKTSVETLRKRKYREDKPFALMALDV</sequence>
<dbReference type="AlphaFoldDB" id="X1R170"/>
<dbReference type="PANTHER" id="PTHR42959:SF1">
    <property type="entry name" value="CARBAMOYLTRANSFERASE HYPF"/>
    <property type="match status" value="1"/>
</dbReference>
<dbReference type="InterPro" id="IPR017945">
    <property type="entry name" value="DHBP_synth_RibB-like_a/b_dom"/>
</dbReference>
<evidence type="ECO:0000259" key="1">
    <source>
        <dbReference type="Pfam" id="PF01300"/>
    </source>
</evidence>
<dbReference type="GO" id="GO:0003725">
    <property type="term" value="F:double-stranded RNA binding"/>
    <property type="evidence" value="ECO:0007669"/>
    <property type="project" value="InterPro"/>
</dbReference>
<dbReference type="GO" id="GO:0016743">
    <property type="term" value="F:carboxyl- or carbamoyltransferase activity"/>
    <property type="evidence" value="ECO:0007669"/>
    <property type="project" value="TreeGrafter"/>
</dbReference>
<dbReference type="InterPro" id="IPR051060">
    <property type="entry name" value="Carbamoyltrans_HypF-like"/>
</dbReference>
<dbReference type="GO" id="GO:0051604">
    <property type="term" value="P:protein maturation"/>
    <property type="evidence" value="ECO:0007669"/>
    <property type="project" value="TreeGrafter"/>
</dbReference>
<dbReference type="InterPro" id="IPR006070">
    <property type="entry name" value="Sua5-like_dom"/>
</dbReference>
<comment type="caution">
    <text evidence="2">The sequence shown here is derived from an EMBL/GenBank/DDBJ whole genome shotgun (WGS) entry which is preliminary data.</text>
</comment>
<name>X1R170_9ZZZZ</name>
<proteinExistence type="predicted"/>
<feature type="domain" description="YrdC-like" evidence="1">
    <location>
        <begin position="2"/>
        <end position="42"/>
    </location>
</feature>
<gene>
    <name evidence="2" type="ORF">S06H3_66837</name>
</gene>
<organism evidence="2">
    <name type="scientific">marine sediment metagenome</name>
    <dbReference type="NCBI Taxonomy" id="412755"/>
    <lineage>
        <taxon>unclassified sequences</taxon>
        <taxon>metagenomes</taxon>
        <taxon>ecological metagenomes</taxon>
    </lineage>
</organism>
<dbReference type="Gene3D" id="3.90.870.40">
    <property type="match status" value="1"/>
</dbReference>
<reference evidence="2" key="1">
    <citation type="journal article" date="2014" name="Front. Microbiol.">
        <title>High frequency of phylogenetically diverse reductive dehalogenase-homologous genes in deep subseafloor sedimentary metagenomes.</title>
        <authorList>
            <person name="Kawai M."/>
            <person name="Futagami T."/>
            <person name="Toyoda A."/>
            <person name="Takaki Y."/>
            <person name="Nishi S."/>
            <person name="Hori S."/>
            <person name="Arai W."/>
            <person name="Tsubouchi T."/>
            <person name="Morono Y."/>
            <person name="Uchiyama I."/>
            <person name="Ito T."/>
            <person name="Fujiyama A."/>
            <person name="Inagaki F."/>
            <person name="Takami H."/>
        </authorList>
    </citation>
    <scope>NUCLEOTIDE SEQUENCE</scope>
    <source>
        <strain evidence="2">Expedition CK06-06</strain>
    </source>
</reference>
<dbReference type="EMBL" id="BARV01045820">
    <property type="protein sequence ID" value="GAI60846.1"/>
    <property type="molecule type" value="Genomic_DNA"/>
</dbReference>
<dbReference type="PANTHER" id="PTHR42959">
    <property type="entry name" value="CARBAMOYLTRANSFERASE"/>
    <property type="match status" value="1"/>
</dbReference>
<dbReference type="Pfam" id="PF01300">
    <property type="entry name" value="Sua5_yciO_yrdC"/>
    <property type="match status" value="1"/>
</dbReference>
<evidence type="ECO:0000313" key="2">
    <source>
        <dbReference type="EMBL" id="GAI60846.1"/>
    </source>
</evidence>
<dbReference type="GO" id="GO:0008270">
    <property type="term" value="F:zinc ion binding"/>
    <property type="evidence" value="ECO:0007669"/>
    <property type="project" value="TreeGrafter"/>
</dbReference>
<accession>X1R170</accession>